<dbReference type="AlphaFoldDB" id="A0A914C295"/>
<reference evidence="2" key="1">
    <citation type="submission" date="2022-11" db="UniProtKB">
        <authorList>
            <consortium name="WormBaseParasite"/>
        </authorList>
    </citation>
    <scope>IDENTIFICATION</scope>
</reference>
<organism evidence="1 2">
    <name type="scientific">Acrobeloides nanus</name>
    <dbReference type="NCBI Taxonomy" id="290746"/>
    <lineage>
        <taxon>Eukaryota</taxon>
        <taxon>Metazoa</taxon>
        <taxon>Ecdysozoa</taxon>
        <taxon>Nematoda</taxon>
        <taxon>Chromadorea</taxon>
        <taxon>Rhabditida</taxon>
        <taxon>Tylenchina</taxon>
        <taxon>Cephalobomorpha</taxon>
        <taxon>Cephaloboidea</taxon>
        <taxon>Cephalobidae</taxon>
        <taxon>Acrobeloides</taxon>
    </lineage>
</organism>
<accession>A0A914C295</accession>
<evidence type="ECO:0000313" key="2">
    <source>
        <dbReference type="WBParaSite" id="ACRNAN_Path_1573.g6119.t1"/>
    </source>
</evidence>
<dbReference type="Proteomes" id="UP000887540">
    <property type="component" value="Unplaced"/>
</dbReference>
<evidence type="ECO:0000313" key="1">
    <source>
        <dbReference type="Proteomes" id="UP000887540"/>
    </source>
</evidence>
<sequence>MQLCIEGLYELYRYAIRKRPKQSSSVITLVVKLLKENIKLNVETGFCDTDFKIQALAFLHYMLPVENPQKPSDVDFIRQFLNEMTENQDKGTIDLYISMLQEKGRAGSLLPAAESIIKRVNKNFIGNETPVDDTPFW</sequence>
<name>A0A914C295_9BILA</name>
<dbReference type="WBParaSite" id="ACRNAN_Path_1573.g6119.t1">
    <property type="protein sequence ID" value="ACRNAN_Path_1573.g6119.t1"/>
    <property type="gene ID" value="ACRNAN_Path_1573.g6119"/>
</dbReference>
<proteinExistence type="predicted"/>
<keyword evidence="1" id="KW-1185">Reference proteome</keyword>
<protein>
    <submittedName>
        <fullName evidence="2">Uncharacterized protein</fullName>
    </submittedName>
</protein>